<dbReference type="PROSITE" id="PS51192">
    <property type="entry name" value="HELICASE_ATP_BIND_1"/>
    <property type="match status" value="1"/>
</dbReference>
<dbReference type="GO" id="GO:0008094">
    <property type="term" value="F:ATP-dependent activity, acting on DNA"/>
    <property type="evidence" value="ECO:0007669"/>
    <property type="project" value="TreeGrafter"/>
</dbReference>
<evidence type="ECO:0000256" key="2">
    <source>
        <dbReference type="ARBA" id="ARBA00022801"/>
    </source>
</evidence>
<dbReference type="InterPro" id="IPR001650">
    <property type="entry name" value="Helicase_C-like"/>
</dbReference>
<organism evidence="7 8">
    <name type="scientific">Cylindrobasidium torrendii FP15055 ss-10</name>
    <dbReference type="NCBI Taxonomy" id="1314674"/>
    <lineage>
        <taxon>Eukaryota</taxon>
        <taxon>Fungi</taxon>
        <taxon>Dikarya</taxon>
        <taxon>Basidiomycota</taxon>
        <taxon>Agaricomycotina</taxon>
        <taxon>Agaricomycetes</taxon>
        <taxon>Agaricomycetidae</taxon>
        <taxon>Agaricales</taxon>
        <taxon>Marasmiineae</taxon>
        <taxon>Physalacriaceae</taxon>
        <taxon>Cylindrobasidium</taxon>
    </lineage>
</organism>
<dbReference type="SUPFAM" id="SSF52540">
    <property type="entry name" value="P-loop containing nucleoside triphosphate hydrolases"/>
    <property type="match status" value="2"/>
</dbReference>
<dbReference type="Gene3D" id="3.40.50.300">
    <property type="entry name" value="P-loop containing nucleotide triphosphate hydrolases"/>
    <property type="match status" value="1"/>
</dbReference>
<dbReference type="SMART" id="SM00490">
    <property type="entry name" value="HELICc"/>
    <property type="match status" value="1"/>
</dbReference>
<dbReference type="InterPro" id="IPR038718">
    <property type="entry name" value="SNF2-like_sf"/>
</dbReference>
<protein>
    <submittedName>
        <fullName evidence="7">Uncharacterized protein</fullName>
    </submittedName>
</protein>
<keyword evidence="8" id="KW-1185">Reference proteome</keyword>
<evidence type="ECO:0000313" key="7">
    <source>
        <dbReference type="EMBL" id="KIY68112.1"/>
    </source>
</evidence>
<reference evidence="7 8" key="1">
    <citation type="journal article" date="2015" name="Fungal Genet. Biol.">
        <title>Evolution of novel wood decay mechanisms in Agaricales revealed by the genome sequences of Fistulina hepatica and Cylindrobasidium torrendii.</title>
        <authorList>
            <person name="Floudas D."/>
            <person name="Held B.W."/>
            <person name="Riley R."/>
            <person name="Nagy L.G."/>
            <person name="Koehler G."/>
            <person name="Ransdell A.S."/>
            <person name="Younus H."/>
            <person name="Chow J."/>
            <person name="Chiniquy J."/>
            <person name="Lipzen A."/>
            <person name="Tritt A."/>
            <person name="Sun H."/>
            <person name="Haridas S."/>
            <person name="LaButti K."/>
            <person name="Ohm R.A."/>
            <person name="Kues U."/>
            <person name="Blanchette R.A."/>
            <person name="Grigoriev I.V."/>
            <person name="Minto R.E."/>
            <person name="Hibbett D.S."/>
        </authorList>
    </citation>
    <scope>NUCLEOTIDE SEQUENCE [LARGE SCALE GENOMIC DNA]</scope>
    <source>
        <strain evidence="7 8">FP15055 ss-10</strain>
    </source>
</reference>
<dbReference type="Gene3D" id="3.40.50.10810">
    <property type="entry name" value="Tandem AAA-ATPase domain"/>
    <property type="match status" value="1"/>
</dbReference>
<proteinExistence type="predicted"/>
<dbReference type="Pfam" id="PF00176">
    <property type="entry name" value="SNF2-rel_dom"/>
    <property type="match status" value="1"/>
</dbReference>
<dbReference type="GO" id="GO:0005634">
    <property type="term" value="C:nucleus"/>
    <property type="evidence" value="ECO:0007669"/>
    <property type="project" value="TreeGrafter"/>
</dbReference>
<accession>A0A0D7BC40</accession>
<dbReference type="STRING" id="1314674.A0A0D7BC40"/>
<dbReference type="SMART" id="SM00487">
    <property type="entry name" value="DEXDc"/>
    <property type="match status" value="1"/>
</dbReference>
<evidence type="ECO:0000313" key="8">
    <source>
        <dbReference type="Proteomes" id="UP000054007"/>
    </source>
</evidence>
<feature type="domain" description="Helicase C-terminal" evidence="6">
    <location>
        <begin position="468"/>
        <end position="634"/>
    </location>
</feature>
<dbReference type="PANTHER" id="PTHR45626">
    <property type="entry name" value="TRANSCRIPTION TERMINATION FACTOR 2-RELATED"/>
    <property type="match status" value="1"/>
</dbReference>
<dbReference type="OrthoDB" id="423559at2759"/>
<sequence>MPGAYAPDVAQVPDYMTTQESEKVLRDLMEGAVNSEEVELNPEDYEVPGFSEGFKLLHHQVQARKWMASREDANAKRYGGILADDMGLGKTIQALVRIVEGKAKKRDREDGWSGSTLVVVPLAVMNQWADEARKMTGLKVMTHHGASRTADPDVLRKHHIVVTTYDVLKSEHKAFMPDVKDESKTKSKKKKNDDYSSDEEEVKPKKRAAKVKTAVMEMKWWRVILDEAHTIKNASTQAARACFELKARYRWVLTGTPMQNEVGELFSLFKFLHVKPYHEIERFNVDIAKPFKSGHGMNRALKRLQAVLHAVMLRRRKDTIINGKKLIELPPRELEIVACSFSAEEQRFYDNLANQMDVKLNDMESEGRANYMGVLLLLLRLRQACNHCALVTKDFKDDLSAVEPRPAAKNESQETDADDLANALENLAVTRKCRVCQTDLPSSHDSASITCSRCEEFMNVSEDAGSSKIREMLRILQDIDKQSNGEDKTIIFSQFTSFLDLIEPFFIERGIRWVRYDGSMKPADREIALNRIKTDPKVRIILISFKAGSTGLNLTCCNRVILMDMWWNPALEDQSFDRAHRFGQKKKVNIYKLKVDETVEDRILELQEKKRALAAAALSGDKVKNLKLDMGELLALFRRNGRDDDSDDDEYE</sequence>
<dbReference type="GO" id="GO:0006281">
    <property type="term" value="P:DNA repair"/>
    <property type="evidence" value="ECO:0007669"/>
    <property type="project" value="TreeGrafter"/>
</dbReference>
<dbReference type="AlphaFoldDB" id="A0A0D7BC40"/>
<feature type="domain" description="Helicase ATP-binding" evidence="5">
    <location>
        <begin position="71"/>
        <end position="275"/>
    </location>
</feature>
<dbReference type="PROSITE" id="PS51194">
    <property type="entry name" value="HELICASE_CTER"/>
    <property type="match status" value="1"/>
</dbReference>
<keyword evidence="3" id="KW-0067">ATP-binding</keyword>
<evidence type="ECO:0000256" key="3">
    <source>
        <dbReference type="ARBA" id="ARBA00022840"/>
    </source>
</evidence>
<dbReference type="InterPro" id="IPR049730">
    <property type="entry name" value="SNF2/RAD54-like_C"/>
</dbReference>
<dbReference type="InterPro" id="IPR000330">
    <property type="entry name" value="SNF2_N"/>
</dbReference>
<dbReference type="InterPro" id="IPR014001">
    <property type="entry name" value="Helicase_ATP-bd"/>
</dbReference>
<dbReference type="CDD" id="cd18793">
    <property type="entry name" value="SF2_C_SNF"/>
    <property type="match status" value="1"/>
</dbReference>
<evidence type="ECO:0000259" key="5">
    <source>
        <dbReference type="PROSITE" id="PS51192"/>
    </source>
</evidence>
<dbReference type="InterPro" id="IPR050628">
    <property type="entry name" value="SNF2_RAD54_helicase_TF"/>
</dbReference>
<dbReference type="CDD" id="cd18008">
    <property type="entry name" value="DEXDc_SHPRH-like"/>
    <property type="match status" value="1"/>
</dbReference>
<feature type="region of interest" description="Disordered" evidence="4">
    <location>
        <begin position="178"/>
        <end position="208"/>
    </location>
</feature>
<evidence type="ECO:0000256" key="4">
    <source>
        <dbReference type="SAM" id="MobiDB-lite"/>
    </source>
</evidence>
<dbReference type="GO" id="GO:0005524">
    <property type="term" value="F:ATP binding"/>
    <property type="evidence" value="ECO:0007669"/>
    <property type="project" value="UniProtKB-KW"/>
</dbReference>
<dbReference type="EMBL" id="KN880509">
    <property type="protein sequence ID" value="KIY68112.1"/>
    <property type="molecule type" value="Genomic_DNA"/>
</dbReference>
<dbReference type="Pfam" id="PF00271">
    <property type="entry name" value="Helicase_C"/>
    <property type="match status" value="1"/>
</dbReference>
<dbReference type="GO" id="GO:0016787">
    <property type="term" value="F:hydrolase activity"/>
    <property type="evidence" value="ECO:0007669"/>
    <property type="project" value="UniProtKB-KW"/>
</dbReference>
<dbReference type="InterPro" id="IPR027417">
    <property type="entry name" value="P-loop_NTPase"/>
</dbReference>
<evidence type="ECO:0000256" key="1">
    <source>
        <dbReference type="ARBA" id="ARBA00022741"/>
    </source>
</evidence>
<name>A0A0D7BC40_9AGAR</name>
<dbReference type="Proteomes" id="UP000054007">
    <property type="component" value="Unassembled WGS sequence"/>
</dbReference>
<keyword evidence="2" id="KW-0378">Hydrolase</keyword>
<keyword evidence="1" id="KW-0547">Nucleotide-binding</keyword>
<evidence type="ECO:0000259" key="6">
    <source>
        <dbReference type="PROSITE" id="PS51194"/>
    </source>
</evidence>
<dbReference type="PANTHER" id="PTHR45626:SF14">
    <property type="entry name" value="ATP-DEPENDENT DNA HELICASE (EUROFUNG)"/>
    <property type="match status" value="1"/>
</dbReference>
<gene>
    <name evidence="7" type="ORF">CYLTODRAFT_351900</name>
</gene>